<comment type="similarity">
    <text evidence="3 6">Belongs to the DHNA family.</text>
</comment>
<proteinExistence type="inferred from homology"/>
<dbReference type="InterPro" id="IPR006156">
    <property type="entry name" value="Dihydroneopterin_aldolase"/>
</dbReference>
<dbReference type="SUPFAM" id="SSF55620">
    <property type="entry name" value="Tetrahydrobiopterin biosynthesis enzymes-like"/>
    <property type="match status" value="1"/>
</dbReference>
<dbReference type="NCBIfam" id="TIGR00525">
    <property type="entry name" value="folB"/>
    <property type="match status" value="1"/>
</dbReference>
<comment type="function">
    <text evidence="6">Catalyzes the conversion of 7,8-dihydroneopterin to 6-hydroxymethyl-7,8-dihydropterin.</text>
</comment>
<comment type="catalytic activity">
    <reaction evidence="1 6">
        <text>7,8-dihydroneopterin = 6-hydroxymethyl-7,8-dihydropterin + glycolaldehyde</text>
        <dbReference type="Rhea" id="RHEA:10540"/>
        <dbReference type="ChEBI" id="CHEBI:17001"/>
        <dbReference type="ChEBI" id="CHEBI:17071"/>
        <dbReference type="ChEBI" id="CHEBI:44841"/>
        <dbReference type="EC" id="4.1.2.25"/>
    </reaction>
</comment>
<dbReference type="PANTHER" id="PTHR42844:SF1">
    <property type="entry name" value="DIHYDRONEOPTERIN ALDOLASE 1-RELATED"/>
    <property type="match status" value="1"/>
</dbReference>
<evidence type="ECO:0000313" key="9">
    <source>
        <dbReference type="Proteomes" id="UP001501456"/>
    </source>
</evidence>
<keyword evidence="4 6" id="KW-0289">Folate biosynthesis</keyword>
<dbReference type="Pfam" id="PF02152">
    <property type="entry name" value="FolB"/>
    <property type="match status" value="1"/>
</dbReference>
<dbReference type="Gene3D" id="3.30.1130.10">
    <property type="match status" value="1"/>
</dbReference>
<dbReference type="Proteomes" id="UP001501456">
    <property type="component" value="Unassembled WGS sequence"/>
</dbReference>
<reference evidence="9" key="1">
    <citation type="journal article" date="2019" name="Int. J. Syst. Evol. Microbiol.">
        <title>The Global Catalogue of Microorganisms (GCM) 10K type strain sequencing project: providing services to taxonomists for standard genome sequencing and annotation.</title>
        <authorList>
            <consortium name="The Broad Institute Genomics Platform"/>
            <consortium name="The Broad Institute Genome Sequencing Center for Infectious Disease"/>
            <person name="Wu L."/>
            <person name="Ma J."/>
        </authorList>
    </citation>
    <scope>NUCLEOTIDE SEQUENCE [LARGE SCALE GENOMIC DNA]</scope>
    <source>
        <strain evidence="9">JCM 17525</strain>
    </source>
</reference>
<name>A0ABP7GY90_9FLAO</name>
<keyword evidence="9" id="KW-1185">Reference proteome</keyword>
<evidence type="ECO:0000313" key="8">
    <source>
        <dbReference type="EMBL" id="GAA3776791.1"/>
    </source>
</evidence>
<evidence type="ECO:0000256" key="6">
    <source>
        <dbReference type="RuleBase" id="RU362079"/>
    </source>
</evidence>
<comment type="caution">
    <text evidence="8">The sequence shown here is derived from an EMBL/GenBank/DDBJ whole genome shotgun (WGS) entry which is preliminary data.</text>
</comment>
<evidence type="ECO:0000256" key="3">
    <source>
        <dbReference type="ARBA" id="ARBA00005708"/>
    </source>
</evidence>
<dbReference type="EMBL" id="BAABBI010000001">
    <property type="protein sequence ID" value="GAA3776791.1"/>
    <property type="molecule type" value="Genomic_DNA"/>
</dbReference>
<evidence type="ECO:0000256" key="5">
    <source>
        <dbReference type="ARBA" id="ARBA00023239"/>
    </source>
</evidence>
<comment type="pathway">
    <text evidence="2 6">Cofactor biosynthesis; tetrahydrofolate biosynthesis; 2-amino-4-hydroxy-6-hydroxymethyl-7,8-dihydropteridine diphosphate from 7,8-dihydroneopterin triphosphate: step 3/4.</text>
</comment>
<dbReference type="EC" id="4.1.2.25" evidence="6"/>
<dbReference type="PANTHER" id="PTHR42844">
    <property type="entry name" value="DIHYDRONEOPTERIN ALDOLASE 1-RELATED"/>
    <property type="match status" value="1"/>
</dbReference>
<evidence type="ECO:0000256" key="4">
    <source>
        <dbReference type="ARBA" id="ARBA00022909"/>
    </source>
</evidence>
<evidence type="ECO:0000256" key="1">
    <source>
        <dbReference type="ARBA" id="ARBA00001353"/>
    </source>
</evidence>
<evidence type="ECO:0000256" key="2">
    <source>
        <dbReference type="ARBA" id="ARBA00005013"/>
    </source>
</evidence>
<dbReference type="RefSeq" id="WP_344726956.1">
    <property type="nucleotide sequence ID" value="NZ_BAABBI010000001.1"/>
</dbReference>
<dbReference type="SMART" id="SM00905">
    <property type="entry name" value="FolB"/>
    <property type="match status" value="1"/>
</dbReference>
<accession>A0ABP7GY90</accession>
<gene>
    <name evidence="8" type="primary">folB</name>
    <name evidence="8" type="ORF">GCM10022271_06210</name>
</gene>
<protein>
    <recommendedName>
        <fullName evidence="6">7,8-dihydroneopterin aldolase</fullName>
        <ecNumber evidence="6">4.1.2.25</ecNumber>
    </recommendedName>
</protein>
<dbReference type="NCBIfam" id="TIGR00526">
    <property type="entry name" value="folB_dom"/>
    <property type="match status" value="1"/>
</dbReference>
<dbReference type="InterPro" id="IPR006157">
    <property type="entry name" value="FolB_dom"/>
</dbReference>
<sequence>MGIIKVENIRIYAHHGCLTEETKIGSDYRVDLEVKANLKESAKTDALSDTVDYVFLNRIVREEMGQPSHLLETVAKRIIKRILKEDKKVKKVTVCVSKLNPPIGGDVEMVTIKMTEKKKNQKGYGVKP</sequence>
<dbReference type="InterPro" id="IPR043133">
    <property type="entry name" value="GTP-CH-I_C/QueF"/>
</dbReference>
<organism evidence="8 9">
    <name type="scientific">Corallibacter vietnamensis</name>
    <dbReference type="NCBI Taxonomy" id="904130"/>
    <lineage>
        <taxon>Bacteria</taxon>
        <taxon>Pseudomonadati</taxon>
        <taxon>Bacteroidota</taxon>
        <taxon>Flavobacteriia</taxon>
        <taxon>Flavobacteriales</taxon>
        <taxon>Flavobacteriaceae</taxon>
        <taxon>Corallibacter</taxon>
    </lineage>
</organism>
<evidence type="ECO:0000259" key="7">
    <source>
        <dbReference type="SMART" id="SM00905"/>
    </source>
</evidence>
<keyword evidence="5 6" id="KW-0456">Lyase</keyword>
<feature type="domain" description="Dihydroneopterin aldolase/epimerase" evidence="7">
    <location>
        <begin position="4"/>
        <end position="116"/>
    </location>
</feature>